<evidence type="ECO:0000313" key="2">
    <source>
        <dbReference type="EMBL" id="QDU55676.1"/>
    </source>
</evidence>
<dbReference type="InterPro" id="IPR028098">
    <property type="entry name" value="Glyco_trans_4-like_N"/>
</dbReference>
<gene>
    <name evidence="2" type="primary">mshA_2</name>
    <name evidence="2" type="ORF">Pan181_18690</name>
</gene>
<name>A0A518ALT5_9BACT</name>
<dbReference type="Pfam" id="PF13439">
    <property type="entry name" value="Glyco_transf_4"/>
    <property type="match status" value="1"/>
</dbReference>
<dbReference type="Proteomes" id="UP000315750">
    <property type="component" value="Chromosome"/>
</dbReference>
<dbReference type="KEGG" id="amuc:Pan181_18690"/>
<accession>A0A518ALT5</accession>
<dbReference type="PANTHER" id="PTHR12526:SF638">
    <property type="entry name" value="SPORE COAT PROTEIN SA"/>
    <property type="match status" value="1"/>
</dbReference>
<organism evidence="2 3">
    <name type="scientific">Aeoliella mucimassa</name>
    <dbReference type="NCBI Taxonomy" id="2527972"/>
    <lineage>
        <taxon>Bacteria</taxon>
        <taxon>Pseudomonadati</taxon>
        <taxon>Planctomycetota</taxon>
        <taxon>Planctomycetia</taxon>
        <taxon>Pirellulales</taxon>
        <taxon>Lacipirellulaceae</taxon>
        <taxon>Aeoliella</taxon>
    </lineage>
</organism>
<proteinExistence type="predicted"/>
<keyword evidence="2" id="KW-0808">Transferase</keyword>
<evidence type="ECO:0000313" key="3">
    <source>
        <dbReference type="Proteomes" id="UP000315750"/>
    </source>
</evidence>
<dbReference type="EC" id="2.4.1.250" evidence="2"/>
<feature type="domain" description="Glycosyltransferase subfamily 4-like N-terminal" evidence="1">
    <location>
        <begin position="28"/>
        <end position="187"/>
    </location>
</feature>
<evidence type="ECO:0000259" key="1">
    <source>
        <dbReference type="Pfam" id="PF13439"/>
    </source>
</evidence>
<reference evidence="2 3" key="1">
    <citation type="submission" date="2019-02" db="EMBL/GenBank/DDBJ databases">
        <title>Deep-cultivation of Planctomycetes and their phenomic and genomic characterization uncovers novel biology.</title>
        <authorList>
            <person name="Wiegand S."/>
            <person name="Jogler M."/>
            <person name="Boedeker C."/>
            <person name="Pinto D."/>
            <person name="Vollmers J."/>
            <person name="Rivas-Marin E."/>
            <person name="Kohn T."/>
            <person name="Peeters S.H."/>
            <person name="Heuer A."/>
            <person name="Rast P."/>
            <person name="Oberbeckmann S."/>
            <person name="Bunk B."/>
            <person name="Jeske O."/>
            <person name="Meyerdierks A."/>
            <person name="Storesund J.E."/>
            <person name="Kallscheuer N."/>
            <person name="Luecker S."/>
            <person name="Lage O.M."/>
            <person name="Pohl T."/>
            <person name="Merkel B.J."/>
            <person name="Hornburger P."/>
            <person name="Mueller R.-W."/>
            <person name="Bruemmer F."/>
            <person name="Labrenz M."/>
            <person name="Spormann A.M."/>
            <person name="Op den Camp H."/>
            <person name="Overmann J."/>
            <person name="Amann R."/>
            <person name="Jetten M.S.M."/>
            <person name="Mascher T."/>
            <person name="Medema M.H."/>
            <person name="Devos D.P."/>
            <person name="Kaster A.-K."/>
            <person name="Ovreas L."/>
            <person name="Rohde M."/>
            <person name="Galperin M.Y."/>
            <person name="Jogler C."/>
        </authorList>
    </citation>
    <scope>NUCLEOTIDE SEQUENCE [LARGE SCALE GENOMIC DNA]</scope>
    <source>
        <strain evidence="2 3">Pan181</strain>
    </source>
</reference>
<dbReference type="PANTHER" id="PTHR12526">
    <property type="entry name" value="GLYCOSYLTRANSFERASE"/>
    <property type="match status" value="1"/>
</dbReference>
<keyword evidence="3" id="KW-1185">Reference proteome</keyword>
<keyword evidence="2" id="KW-0328">Glycosyltransferase</keyword>
<dbReference type="EMBL" id="CP036278">
    <property type="protein sequence ID" value="QDU55676.1"/>
    <property type="molecule type" value="Genomic_DNA"/>
</dbReference>
<dbReference type="AlphaFoldDB" id="A0A518ALT5"/>
<dbReference type="Pfam" id="PF13692">
    <property type="entry name" value="Glyco_trans_1_4"/>
    <property type="match status" value="1"/>
</dbReference>
<dbReference type="GO" id="GO:0102710">
    <property type="term" value="F:D-inositol-3-phosphate glycosyltransferase activity"/>
    <property type="evidence" value="ECO:0007669"/>
    <property type="project" value="UniProtKB-EC"/>
</dbReference>
<dbReference type="Gene3D" id="3.40.50.2000">
    <property type="entry name" value="Glycogen Phosphorylase B"/>
    <property type="match status" value="2"/>
</dbReference>
<sequence>MIAPNAGETDKSGPTRVCFVIDRLSRAGTESQLLLTIKQLDRSKFEPYLCLLDGNDDESQALLPDNCPTWCLGIRRLVSPRAIQQGWKFWNLLRQHRIGVVQTFFPDSTRFAAPLAKAAGVRQVVGSRRNIGHWMTARDKRIARFYNQWFIDKIVANCEAARQAVIEQENAKPDQVVVVHNAIDLERFKDIAPWTPKPAGVPRKVGMVGNLRPVKGPDLFIHAAALVLHEIPDTTFEIAGGGDQAPYQRIIDSLGISDQVKLLGSVDDIPSFLATLDVAVLPSRAEGCSNALLEYMAAGRPIVATDVGGNSIALGHLAPQTCITSENVNGIATRILDYLCRSDVAREIAEGSADLVLASQSCVPLADLYSLRH</sequence>
<protein>
    <submittedName>
        <fullName evidence="2">D-inositol 3-phosphate glycosyltransferase</fullName>
        <ecNumber evidence="2">2.4.1.250</ecNumber>
    </submittedName>
</protein>
<dbReference type="SUPFAM" id="SSF53756">
    <property type="entry name" value="UDP-Glycosyltransferase/glycogen phosphorylase"/>
    <property type="match status" value="1"/>
</dbReference>